<name>A0ABS3WPP5_9ACTN</name>
<dbReference type="Gene3D" id="3.30.720.110">
    <property type="match status" value="1"/>
</dbReference>
<dbReference type="InterPro" id="IPR004360">
    <property type="entry name" value="Glyas_Fos-R_dOase_dom"/>
</dbReference>
<dbReference type="RefSeq" id="WP_209263906.1">
    <property type="nucleotide sequence ID" value="NZ_JAFFZN010000004.1"/>
</dbReference>
<dbReference type="PROSITE" id="PS51819">
    <property type="entry name" value="VOC"/>
    <property type="match status" value="1"/>
</dbReference>
<proteinExistence type="predicted"/>
<accession>A0ABS3WPP5</accession>
<dbReference type="InterPro" id="IPR037523">
    <property type="entry name" value="VOC_core"/>
</dbReference>
<dbReference type="Gene3D" id="3.30.720.120">
    <property type="match status" value="1"/>
</dbReference>
<dbReference type="CDD" id="cd07246">
    <property type="entry name" value="VOC_like"/>
    <property type="match status" value="1"/>
</dbReference>
<dbReference type="Pfam" id="PF00903">
    <property type="entry name" value="Glyoxalase"/>
    <property type="match status" value="1"/>
</dbReference>
<comment type="caution">
    <text evidence="2">The sequence shown here is derived from an EMBL/GenBank/DDBJ whole genome shotgun (WGS) entry which is preliminary data.</text>
</comment>
<organism evidence="2 3">
    <name type="scientific">Streptomyces spirodelae</name>
    <dbReference type="NCBI Taxonomy" id="2812904"/>
    <lineage>
        <taxon>Bacteria</taxon>
        <taxon>Bacillati</taxon>
        <taxon>Actinomycetota</taxon>
        <taxon>Actinomycetes</taxon>
        <taxon>Kitasatosporales</taxon>
        <taxon>Streptomycetaceae</taxon>
        <taxon>Streptomyces</taxon>
    </lineage>
</organism>
<evidence type="ECO:0000313" key="2">
    <source>
        <dbReference type="EMBL" id="MBO8185083.1"/>
    </source>
</evidence>
<protein>
    <submittedName>
        <fullName evidence="2">VOC family protein</fullName>
    </submittedName>
</protein>
<keyword evidence="3" id="KW-1185">Reference proteome</keyword>
<dbReference type="Proteomes" id="UP001518976">
    <property type="component" value="Unassembled WGS sequence"/>
</dbReference>
<reference evidence="2 3" key="1">
    <citation type="submission" date="2021-02" db="EMBL/GenBank/DDBJ databases">
        <title>Streptomyces spirodelae sp. nov., isolated from duckweed.</title>
        <authorList>
            <person name="Saimee Y."/>
            <person name="Duangmal K."/>
        </authorList>
    </citation>
    <scope>NUCLEOTIDE SEQUENCE [LARGE SCALE GENOMIC DNA]</scope>
    <source>
        <strain evidence="2 3">DW4-2</strain>
    </source>
</reference>
<dbReference type="PANTHER" id="PTHR34109:SF1">
    <property type="entry name" value="VOC DOMAIN-CONTAINING PROTEIN"/>
    <property type="match status" value="1"/>
</dbReference>
<feature type="domain" description="VOC" evidence="1">
    <location>
        <begin position="3"/>
        <end position="126"/>
    </location>
</feature>
<sequence>MTTELHPKLLVSDADAAIDFYAKALGATVTLRVADDAGVVNHAELTLGSAVLALAQSVHEWGWHDPVSVGGSPVLITAGVADPDGTAERMVQLGGELVIPVEDRPYGKRQGRVRDPFGHLWVISGPLRGDTQQPA</sequence>
<dbReference type="SUPFAM" id="SSF54593">
    <property type="entry name" value="Glyoxalase/Bleomycin resistance protein/Dihydroxybiphenyl dioxygenase"/>
    <property type="match status" value="1"/>
</dbReference>
<evidence type="ECO:0000259" key="1">
    <source>
        <dbReference type="PROSITE" id="PS51819"/>
    </source>
</evidence>
<dbReference type="EMBL" id="JAFFZN010000004">
    <property type="protein sequence ID" value="MBO8185083.1"/>
    <property type="molecule type" value="Genomic_DNA"/>
</dbReference>
<dbReference type="PANTHER" id="PTHR34109">
    <property type="entry name" value="BNAUNNG04460D PROTEIN-RELATED"/>
    <property type="match status" value="1"/>
</dbReference>
<gene>
    <name evidence="2" type="ORF">JW592_06305</name>
</gene>
<evidence type="ECO:0000313" key="3">
    <source>
        <dbReference type="Proteomes" id="UP001518976"/>
    </source>
</evidence>
<dbReference type="InterPro" id="IPR029068">
    <property type="entry name" value="Glyas_Bleomycin-R_OHBP_Dase"/>
</dbReference>